<dbReference type="CDD" id="cd18793">
    <property type="entry name" value="SF2_C_SNF"/>
    <property type="match status" value="1"/>
</dbReference>
<dbReference type="InterPro" id="IPR038718">
    <property type="entry name" value="SNF2-like_sf"/>
</dbReference>
<dbReference type="Gene3D" id="3.40.50.10810">
    <property type="entry name" value="Tandem AAA-ATPase domain"/>
    <property type="match status" value="1"/>
</dbReference>
<keyword evidence="7" id="KW-0347">Helicase</keyword>
<dbReference type="Pfam" id="PF00176">
    <property type="entry name" value="SNF2-rel_dom"/>
    <property type="match status" value="1"/>
</dbReference>
<accession>A0A3A1R387</accession>
<dbReference type="InterPro" id="IPR007527">
    <property type="entry name" value="Znf_SWIM"/>
</dbReference>
<dbReference type="GO" id="GO:0004386">
    <property type="term" value="F:helicase activity"/>
    <property type="evidence" value="ECO:0007669"/>
    <property type="project" value="UniProtKB-KW"/>
</dbReference>
<evidence type="ECO:0000256" key="3">
    <source>
        <dbReference type="SAM" id="Coils"/>
    </source>
</evidence>
<keyword evidence="8" id="KW-1185">Reference proteome</keyword>
<feature type="domain" description="Helicase C-terminal" evidence="6">
    <location>
        <begin position="886"/>
        <end position="1048"/>
    </location>
</feature>
<dbReference type="PROSITE" id="PS51194">
    <property type="entry name" value="HELICASE_CTER"/>
    <property type="match status" value="1"/>
</dbReference>
<dbReference type="Pfam" id="PF08455">
    <property type="entry name" value="SNF2_assoc"/>
    <property type="match status" value="1"/>
</dbReference>
<dbReference type="Gene3D" id="3.40.50.300">
    <property type="entry name" value="P-loop containing nucleotide triphosphate hydrolases"/>
    <property type="match status" value="1"/>
</dbReference>
<evidence type="ECO:0000259" key="4">
    <source>
        <dbReference type="PROSITE" id="PS50966"/>
    </source>
</evidence>
<keyword evidence="1" id="KW-0378">Hydrolase</keyword>
<dbReference type="InterPro" id="IPR014001">
    <property type="entry name" value="Helicase_ATP-bd"/>
</dbReference>
<dbReference type="GO" id="GO:0008270">
    <property type="term" value="F:zinc ion binding"/>
    <property type="evidence" value="ECO:0007669"/>
    <property type="project" value="UniProtKB-KW"/>
</dbReference>
<feature type="domain" description="SWIM-type" evidence="4">
    <location>
        <begin position="51"/>
        <end position="90"/>
    </location>
</feature>
<dbReference type="InterPro" id="IPR001650">
    <property type="entry name" value="Helicase_C-like"/>
</dbReference>
<evidence type="ECO:0000313" key="8">
    <source>
        <dbReference type="Proteomes" id="UP000265801"/>
    </source>
</evidence>
<protein>
    <submittedName>
        <fullName evidence="7">Helicase SNF</fullName>
    </submittedName>
</protein>
<keyword evidence="2" id="KW-0479">Metal-binding</keyword>
<dbReference type="InterPro" id="IPR027417">
    <property type="entry name" value="P-loop_NTPase"/>
</dbReference>
<organism evidence="7 8">
    <name type="scientific">Bacillus salacetis</name>
    <dbReference type="NCBI Taxonomy" id="2315464"/>
    <lineage>
        <taxon>Bacteria</taxon>
        <taxon>Bacillati</taxon>
        <taxon>Bacillota</taxon>
        <taxon>Bacilli</taxon>
        <taxon>Bacillales</taxon>
        <taxon>Bacillaceae</taxon>
        <taxon>Bacillus</taxon>
    </lineage>
</organism>
<keyword evidence="3" id="KW-0175">Coiled coil</keyword>
<feature type="coiled-coil region" evidence="3">
    <location>
        <begin position="1010"/>
        <end position="1037"/>
    </location>
</feature>
<dbReference type="Proteomes" id="UP000265801">
    <property type="component" value="Unassembled WGS sequence"/>
</dbReference>
<dbReference type="FunFam" id="3.40.50.300:FF:000533">
    <property type="entry name" value="Helicase, Snf2 family"/>
    <property type="match status" value="1"/>
</dbReference>
<dbReference type="OrthoDB" id="9760715at2"/>
<keyword evidence="7" id="KW-0547">Nucleotide-binding</keyword>
<keyword evidence="7" id="KW-0067">ATP-binding</keyword>
<feature type="domain" description="Helicase ATP-binding" evidence="5">
    <location>
        <begin position="613"/>
        <end position="776"/>
    </location>
</feature>
<dbReference type="Pfam" id="PF04434">
    <property type="entry name" value="SWIM"/>
    <property type="match status" value="1"/>
</dbReference>
<dbReference type="SUPFAM" id="SSF52540">
    <property type="entry name" value="P-loop containing nucleoside triphosphate hydrolases"/>
    <property type="match status" value="2"/>
</dbReference>
<dbReference type="PROSITE" id="PS51192">
    <property type="entry name" value="HELICASE_ATP_BIND_1"/>
    <property type="match status" value="1"/>
</dbReference>
<evidence type="ECO:0000259" key="5">
    <source>
        <dbReference type="PROSITE" id="PS51192"/>
    </source>
</evidence>
<reference evidence="7 8" key="1">
    <citation type="submission" date="2018-09" db="EMBL/GenBank/DDBJ databases">
        <title>Bacillus saliacetes sp. nov., isolated from Thai shrimp paste (Ka-pi).</title>
        <authorList>
            <person name="Daroonpunt R."/>
            <person name="Tanasupawat S."/>
            <person name="Yiamsombut S."/>
        </authorList>
    </citation>
    <scope>NUCLEOTIDE SEQUENCE [LARGE SCALE GENOMIC DNA]</scope>
    <source>
        <strain evidence="7 8">SKP7-4</strain>
    </source>
</reference>
<dbReference type="AlphaFoldDB" id="A0A3A1R387"/>
<dbReference type="SMART" id="SM00487">
    <property type="entry name" value="DEXDc"/>
    <property type="match status" value="1"/>
</dbReference>
<dbReference type="InterPro" id="IPR013663">
    <property type="entry name" value="Helicase_SWF/SNF/SWI_bac"/>
</dbReference>
<evidence type="ECO:0000256" key="2">
    <source>
        <dbReference type="PROSITE-ProRule" id="PRU00325"/>
    </source>
</evidence>
<dbReference type="InterPro" id="IPR000330">
    <property type="entry name" value="SNF2_N"/>
</dbReference>
<evidence type="ECO:0000256" key="1">
    <source>
        <dbReference type="ARBA" id="ARBA00022801"/>
    </source>
</evidence>
<comment type="caution">
    <text evidence="7">The sequence shown here is derived from an EMBL/GenBank/DDBJ whole genome shotgun (WGS) entry which is preliminary data.</text>
</comment>
<dbReference type="SMART" id="SM00490">
    <property type="entry name" value="HELICc"/>
    <property type="match status" value="1"/>
</dbReference>
<dbReference type="Pfam" id="PF00271">
    <property type="entry name" value="Helicase_C"/>
    <property type="match status" value="1"/>
</dbReference>
<dbReference type="RefSeq" id="WP_119546642.1">
    <property type="nucleotide sequence ID" value="NZ_QXIR01000010.1"/>
</dbReference>
<dbReference type="PROSITE" id="PS50966">
    <property type="entry name" value="ZF_SWIM"/>
    <property type="match status" value="1"/>
</dbReference>
<keyword evidence="2" id="KW-0862">Zinc</keyword>
<keyword evidence="2" id="KW-0863">Zinc-finger</keyword>
<gene>
    <name evidence="7" type="ORF">D3H55_09325</name>
</gene>
<evidence type="ECO:0000313" key="7">
    <source>
        <dbReference type="EMBL" id="RIW34704.1"/>
    </source>
</evidence>
<dbReference type="GO" id="GO:0016787">
    <property type="term" value="F:hydrolase activity"/>
    <property type="evidence" value="ECO:0007669"/>
    <property type="project" value="UniProtKB-KW"/>
</dbReference>
<sequence length="1053" mass="120927">MNIKLNTANITAKCGSVSFKRGEEYFKNNAVEIEEHTPNYCKAVVKGLEDFEVIIRNEGQGELQTECSCPKLASFSLECQHVAAVLLALKERQQGTSGDLAEGFLDLFDKKPRKSSGQQRHFETRTVLEVEFIIKPVNTPEGKSLFGTELMLNRRKVADVRTFLGNVKAGRSDTIADTLTYDPDYHCFTNDTDKVMNQLISVLHDEKIYLRIPQQQDRHLLLIPPASWKRLLPLLLKAQNVLLDDAGHLFNGLEESKDPLPLKFTFDDAEQGGYVLKVKGLQWMTVFLPYQSVLSEGRLYQLQAEDCERLTEIKSMLEHSGKNQIPIKPQKIRYFLGKIAVDLKRMGKVEISGSLREKYMKTPLSAKLYLDRVKNRLLAGIEFQYDTITINPLEEKEIPTGNLLVRDTQKEKEILAIMEESAFAKTEGGYILHNEELEYEFLYYMVPKLKKLAGIYATTAVRNRIHRGPSRPHIRVKVKRERMNWLEFKFEMDGIPEREIYELLQALEEKRKFYRLQSGSLLSLETKEVQEIQRFLRNSQADHIDFAKGISLPMNQCLEMLDHVESNDGFKIEKSFREFIDGLKKPGSLSFPVPEDLSPILRDYQKQGYYWMKTLAHYGFGGVLADDMGLGKTLQSITFIESILPDIRKHGQPALVVCPSSLSYNWLAEFKKFAPSIQAAVMDGGKVKRQKLQKEIEDLDVLITTYPLLRRDIQWYEKQAFSVVFFDEAQYFKNPVTQTARAVKKIQADNRFALTGTPIENSIEELWSIYHVVFPQLFLGLKDYSQLTRKTIARRIQPFMLRRVKEDVLSELPAKLETRESVELLPEQKKLYAAYLSKLKHDTLKHLDKDTLKKNKIKILAGITRLRQICCHPGLFVDGYKGESAKLHQLMEIIRESNLSGRRVLIFSQFTKMLGFIGRELAGEGLPFFYLDGATPSEERIQLCSRFNEGERDIFLISLKAGGTGLNLHSADTVVLYDTWWNPAVEEQAADRAHRMGQKNTVQVIKLVASGTIEEKMNELQEKKRHLVEELIDSQERRGTTLTEEDIKEILNI</sequence>
<name>A0A3A1R387_9BACI</name>
<evidence type="ECO:0000259" key="6">
    <source>
        <dbReference type="PROSITE" id="PS51194"/>
    </source>
</evidence>
<dbReference type="PANTHER" id="PTHR10799">
    <property type="entry name" value="SNF2/RAD54 HELICASE FAMILY"/>
    <property type="match status" value="1"/>
</dbReference>
<dbReference type="EMBL" id="QXIR01000010">
    <property type="protein sequence ID" value="RIW34704.1"/>
    <property type="molecule type" value="Genomic_DNA"/>
</dbReference>
<dbReference type="GO" id="GO:0005524">
    <property type="term" value="F:ATP binding"/>
    <property type="evidence" value="ECO:0007669"/>
    <property type="project" value="InterPro"/>
</dbReference>
<proteinExistence type="predicted"/>
<dbReference type="InterPro" id="IPR049730">
    <property type="entry name" value="SNF2/RAD54-like_C"/>
</dbReference>